<evidence type="ECO:0000313" key="3">
    <source>
        <dbReference type="EMBL" id="MBB6033596.1"/>
    </source>
</evidence>
<protein>
    <submittedName>
        <fullName evidence="3">Vancomycin resistance protein VanJ</fullName>
    </submittedName>
</protein>
<dbReference type="Pfam" id="PF03372">
    <property type="entry name" value="Exo_endo_phos"/>
    <property type="match status" value="1"/>
</dbReference>
<keyword evidence="1" id="KW-0472">Membrane</keyword>
<dbReference type="EMBL" id="JACHGT010000003">
    <property type="protein sequence ID" value="MBB6033596.1"/>
    <property type="molecule type" value="Genomic_DNA"/>
</dbReference>
<organism evidence="3 4">
    <name type="scientific">Phytomonospora endophytica</name>
    <dbReference type="NCBI Taxonomy" id="714109"/>
    <lineage>
        <taxon>Bacteria</taxon>
        <taxon>Bacillati</taxon>
        <taxon>Actinomycetota</taxon>
        <taxon>Actinomycetes</taxon>
        <taxon>Micromonosporales</taxon>
        <taxon>Micromonosporaceae</taxon>
        <taxon>Phytomonospora</taxon>
    </lineage>
</organism>
<evidence type="ECO:0000256" key="1">
    <source>
        <dbReference type="SAM" id="Phobius"/>
    </source>
</evidence>
<keyword evidence="1" id="KW-1133">Transmembrane helix</keyword>
<dbReference type="SUPFAM" id="SSF56219">
    <property type="entry name" value="DNase I-like"/>
    <property type="match status" value="1"/>
</dbReference>
<feature type="domain" description="Endonuclease/exonuclease/phosphatase" evidence="2">
    <location>
        <begin position="121"/>
        <end position="322"/>
    </location>
</feature>
<dbReference type="InterPro" id="IPR036691">
    <property type="entry name" value="Endo/exonu/phosph_ase_sf"/>
</dbReference>
<name>A0A841FBG5_9ACTN</name>
<reference evidence="3 4" key="1">
    <citation type="submission" date="2020-08" db="EMBL/GenBank/DDBJ databases">
        <title>Genomic Encyclopedia of Type Strains, Phase IV (KMG-IV): sequencing the most valuable type-strain genomes for metagenomic binning, comparative biology and taxonomic classification.</title>
        <authorList>
            <person name="Goeker M."/>
        </authorList>
    </citation>
    <scope>NUCLEOTIDE SEQUENCE [LARGE SCALE GENOMIC DNA]</scope>
    <source>
        <strain evidence="3 4">YIM 65646</strain>
    </source>
</reference>
<dbReference type="Gene3D" id="3.60.10.10">
    <property type="entry name" value="Endonuclease/exonuclease/phosphatase"/>
    <property type="match status" value="1"/>
</dbReference>
<keyword evidence="1" id="KW-0812">Transmembrane</keyword>
<dbReference type="GO" id="GO:0003824">
    <property type="term" value="F:catalytic activity"/>
    <property type="evidence" value="ECO:0007669"/>
    <property type="project" value="InterPro"/>
</dbReference>
<keyword evidence="4" id="KW-1185">Reference proteome</keyword>
<dbReference type="AlphaFoldDB" id="A0A841FBG5"/>
<feature type="transmembrane region" description="Helical" evidence="1">
    <location>
        <begin position="90"/>
        <end position="112"/>
    </location>
</feature>
<dbReference type="Proteomes" id="UP000548476">
    <property type="component" value="Unassembled WGS sequence"/>
</dbReference>
<dbReference type="InterPro" id="IPR005135">
    <property type="entry name" value="Endo/exonuclease/phosphatase"/>
</dbReference>
<accession>A0A841FBG5</accession>
<dbReference type="RefSeq" id="WP_239121984.1">
    <property type="nucleotide sequence ID" value="NZ_BONT01000014.1"/>
</dbReference>
<evidence type="ECO:0000313" key="4">
    <source>
        <dbReference type="Proteomes" id="UP000548476"/>
    </source>
</evidence>
<feature type="transmembrane region" description="Helical" evidence="1">
    <location>
        <begin position="66"/>
        <end position="83"/>
    </location>
</feature>
<sequence>MTAESPSFRRSRRLFPGHWGPDARGRSAWRRGRALAAVAVLVGGLILFHAVVPNVVWRLGSLMESFLPWLGLAVPVLLVLALVRRSAAVLAAVLVPVAAWLAQFGGTALATAEAHDITVVQHNVSDENPDPAGTAHTLVEAAPDLIALEELTPEALPAYAGVLTPGYPYYAVTGSVGLWSRYPLADVRPVDIRPAAFPATWNRGLRATAETGHGDVAVYVAHLPSLRFGLSGFGSGSRDESAVLLGDLIAAETLRPLVLLGDLNGTVDDRGLDPILSRMSEPGPGLAFSWPASLPLARVDQVLTAGAAVTGVRTLPATGSDHLPVAAGIAF</sequence>
<proteinExistence type="predicted"/>
<evidence type="ECO:0000259" key="2">
    <source>
        <dbReference type="Pfam" id="PF03372"/>
    </source>
</evidence>
<comment type="caution">
    <text evidence="3">The sequence shown here is derived from an EMBL/GenBank/DDBJ whole genome shotgun (WGS) entry which is preliminary data.</text>
</comment>
<gene>
    <name evidence="3" type="ORF">HNR73_001446</name>
</gene>
<feature type="transmembrane region" description="Helical" evidence="1">
    <location>
        <begin position="34"/>
        <end position="60"/>
    </location>
</feature>